<keyword evidence="6" id="KW-0007">Acetylation</keyword>
<evidence type="ECO:0000256" key="4">
    <source>
        <dbReference type="ARBA" id="ARBA00022771"/>
    </source>
</evidence>
<evidence type="ECO:0000256" key="8">
    <source>
        <dbReference type="RuleBase" id="RU361211"/>
    </source>
</evidence>
<keyword evidence="4" id="KW-0479">Metal-binding</keyword>
<evidence type="ECO:0000256" key="2">
    <source>
        <dbReference type="ARBA" id="ARBA00013184"/>
    </source>
</evidence>
<evidence type="ECO:0000313" key="12">
    <source>
        <dbReference type="Proteomes" id="UP000663866"/>
    </source>
</evidence>
<dbReference type="InterPro" id="IPR036388">
    <property type="entry name" value="WH-like_DNA-bd_sf"/>
</dbReference>
<keyword evidence="3" id="KW-0808">Transferase</keyword>
<evidence type="ECO:0000256" key="3">
    <source>
        <dbReference type="ARBA" id="ARBA00022679"/>
    </source>
</evidence>
<dbReference type="PROSITE" id="PS51726">
    <property type="entry name" value="MYST_HAT"/>
    <property type="match status" value="1"/>
</dbReference>
<evidence type="ECO:0000259" key="10">
    <source>
        <dbReference type="PROSITE" id="PS51726"/>
    </source>
</evidence>
<feature type="region of interest" description="Disordered" evidence="9">
    <location>
        <begin position="239"/>
        <end position="274"/>
    </location>
</feature>
<evidence type="ECO:0000256" key="9">
    <source>
        <dbReference type="SAM" id="MobiDB-lite"/>
    </source>
</evidence>
<reference evidence="11" key="1">
    <citation type="submission" date="2021-02" db="EMBL/GenBank/DDBJ databases">
        <authorList>
            <person name="Nowell W R."/>
        </authorList>
    </citation>
    <scope>NUCLEOTIDE SEQUENCE</scope>
</reference>
<dbReference type="AlphaFoldDB" id="A0A820EPJ0"/>
<dbReference type="PANTHER" id="PTHR10615:SF161">
    <property type="entry name" value="HISTONE ACETYLTRANSFERASE KAT7"/>
    <property type="match status" value="1"/>
</dbReference>
<dbReference type="InterPro" id="IPR002717">
    <property type="entry name" value="HAT_MYST-type"/>
</dbReference>
<accession>A0A820EPJ0</accession>
<keyword evidence="12" id="KW-1185">Reference proteome</keyword>
<evidence type="ECO:0000313" key="11">
    <source>
        <dbReference type="EMBL" id="CAF4251977.1"/>
    </source>
</evidence>
<dbReference type="InterPro" id="IPR050603">
    <property type="entry name" value="MYST_HAT"/>
</dbReference>
<feature type="domain" description="MYST-type HAT" evidence="10">
    <location>
        <begin position="19"/>
        <end position="317"/>
    </location>
</feature>
<dbReference type="InterPro" id="IPR016181">
    <property type="entry name" value="Acyl_CoA_acyltransferase"/>
</dbReference>
<sequence>MVDNDAMIDEDDEQLDIPDNTKNIQSIQLGQIDINCWYYSPYIDNQDGSNEKYRTIEKLYICEFCLRYFRHNKNYRQHTLYCQCLCLLAKLFLERKTIYFDVNPFLFYVLVESDERMKNVQHIIGYFSKEKLSDEFYNLACLMVLPHRQRQGFGRFLIALSYELTKLEKKTGSPEKPLSALGQMTYKSYWYSTILTKLDEYRHSQIHATVTQLSMDTGICIEDVIQTLIELRLAHTSSSTGETNCKQQESRDHRHHHRRRRKSNSDSDQCDDNNNTLNSTSVLIIDEDLLHTAITRLSNENVSSNNDQHVFDRNYLRFINRR</sequence>
<comment type="caution">
    <text evidence="11">The sequence shown here is derived from an EMBL/GenBank/DDBJ whole genome shotgun (WGS) entry which is preliminary data.</text>
</comment>
<dbReference type="EMBL" id="CAJOBG010008787">
    <property type="protein sequence ID" value="CAF4251977.1"/>
    <property type="molecule type" value="Genomic_DNA"/>
</dbReference>
<dbReference type="Gene3D" id="3.40.630.30">
    <property type="match status" value="1"/>
</dbReference>
<comment type="catalytic activity">
    <reaction evidence="8">
        <text>L-lysyl-[protein] + acetyl-CoA = N(6)-acetyl-L-lysyl-[protein] + CoA + H(+)</text>
        <dbReference type="Rhea" id="RHEA:45948"/>
        <dbReference type="Rhea" id="RHEA-COMP:9752"/>
        <dbReference type="Rhea" id="RHEA-COMP:10731"/>
        <dbReference type="ChEBI" id="CHEBI:15378"/>
        <dbReference type="ChEBI" id="CHEBI:29969"/>
        <dbReference type="ChEBI" id="CHEBI:57287"/>
        <dbReference type="ChEBI" id="CHEBI:57288"/>
        <dbReference type="ChEBI" id="CHEBI:61930"/>
        <dbReference type="EC" id="2.3.1.48"/>
    </reaction>
</comment>
<evidence type="ECO:0000256" key="1">
    <source>
        <dbReference type="ARBA" id="ARBA00010107"/>
    </source>
</evidence>
<dbReference type="Gene3D" id="1.10.10.10">
    <property type="entry name" value="Winged helix-like DNA-binding domain superfamily/Winged helix DNA-binding domain"/>
    <property type="match status" value="1"/>
</dbReference>
<gene>
    <name evidence="11" type="ORF">OVN521_LOCUS29077</name>
</gene>
<feature type="compositionally biased region" description="Basic residues" evidence="9">
    <location>
        <begin position="253"/>
        <end position="262"/>
    </location>
</feature>
<dbReference type="GO" id="GO:0006355">
    <property type="term" value="P:regulation of DNA-templated transcription"/>
    <property type="evidence" value="ECO:0007669"/>
    <property type="project" value="InterPro"/>
</dbReference>
<protein>
    <recommendedName>
        <fullName evidence="2 8">Histone acetyltransferase</fullName>
        <ecNumber evidence="2 8">2.3.1.48</ecNumber>
    </recommendedName>
</protein>
<proteinExistence type="inferred from homology"/>
<dbReference type="PANTHER" id="PTHR10615">
    <property type="entry name" value="HISTONE ACETYLTRANSFERASE"/>
    <property type="match status" value="1"/>
</dbReference>
<feature type="active site" description="Proton donor/acceptor" evidence="7">
    <location>
        <position position="175"/>
    </location>
</feature>
<keyword evidence="4" id="KW-0863">Zinc-finger</keyword>
<dbReference type="EC" id="2.3.1.48" evidence="2 8"/>
<keyword evidence="8" id="KW-0539">Nucleus</keyword>
<comment type="subcellular location">
    <subcellularLocation>
        <location evidence="8">Nucleus</location>
    </subcellularLocation>
</comment>
<dbReference type="GO" id="GO:0004402">
    <property type="term" value="F:histone acetyltransferase activity"/>
    <property type="evidence" value="ECO:0007669"/>
    <property type="project" value="InterPro"/>
</dbReference>
<dbReference type="CDD" id="cd04301">
    <property type="entry name" value="NAT_SF"/>
    <property type="match status" value="1"/>
</dbReference>
<evidence type="ECO:0000256" key="6">
    <source>
        <dbReference type="ARBA" id="ARBA00022990"/>
    </source>
</evidence>
<evidence type="ECO:0000256" key="5">
    <source>
        <dbReference type="ARBA" id="ARBA00022833"/>
    </source>
</evidence>
<dbReference type="Pfam" id="PF01853">
    <property type="entry name" value="MOZ_SAS"/>
    <property type="match status" value="1"/>
</dbReference>
<dbReference type="Proteomes" id="UP000663866">
    <property type="component" value="Unassembled WGS sequence"/>
</dbReference>
<comment type="similarity">
    <text evidence="1 8">Belongs to the MYST (SAS/MOZ) family.</text>
</comment>
<dbReference type="SUPFAM" id="SSF55729">
    <property type="entry name" value="Acyl-CoA N-acyltransferases (Nat)"/>
    <property type="match status" value="1"/>
</dbReference>
<name>A0A820EPJ0_9BILA</name>
<evidence type="ECO:0000256" key="7">
    <source>
        <dbReference type="PIRSR" id="PIRSR602717-51"/>
    </source>
</evidence>
<organism evidence="11 12">
    <name type="scientific">Rotaria magnacalcarata</name>
    <dbReference type="NCBI Taxonomy" id="392030"/>
    <lineage>
        <taxon>Eukaryota</taxon>
        <taxon>Metazoa</taxon>
        <taxon>Spiralia</taxon>
        <taxon>Gnathifera</taxon>
        <taxon>Rotifera</taxon>
        <taxon>Eurotatoria</taxon>
        <taxon>Bdelloidea</taxon>
        <taxon>Philodinida</taxon>
        <taxon>Philodinidae</taxon>
        <taxon>Rotaria</taxon>
    </lineage>
</organism>
<keyword evidence="5" id="KW-0862">Zinc</keyword>